<dbReference type="InterPro" id="IPR009057">
    <property type="entry name" value="Homeodomain-like_sf"/>
</dbReference>
<name>A0A9X1PRP2_STRM4</name>
<dbReference type="PROSITE" id="PS50977">
    <property type="entry name" value="HTH_TETR_2"/>
    <property type="match status" value="1"/>
</dbReference>
<dbReference type="EMBL" id="JAKEIP010000004">
    <property type="protein sequence ID" value="MCF1592275.1"/>
    <property type="molecule type" value="Genomic_DNA"/>
</dbReference>
<evidence type="ECO:0000256" key="3">
    <source>
        <dbReference type="ARBA" id="ARBA00023163"/>
    </source>
</evidence>
<dbReference type="SUPFAM" id="SSF48498">
    <property type="entry name" value="Tetracyclin repressor-like, C-terminal domain"/>
    <property type="match status" value="1"/>
</dbReference>
<dbReference type="RefSeq" id="WP_234760564.1">
    <property type="nucleotide sequence ID" value="NZ_JAKEIP010000004.1"/>
</dbReference>
<evidence type="ECO:0000256" key="4">
    <source>
        <dbReference type="PROSITE-ProRule" id="PRU00335"/>
    </source>
</evidence>
<evidence type="ECO:0000313" key="7">
    <source>
        <dbReference type="Proteomes" id="UP001139384"/>
    </source>
</evidence>
<feature type="DNA-binding region" description="H-T-H motif" evidence="4">
    <location>
        <begin position="26"/>
        <end position="45"/>
    </location>
</feature>
<dbReference type="Gene3D" id="1.10.10.60">
    <property type="entry name" value="Homeodomain-like"/>
    <property type="match status" value="1"/>
</dbReference>
<dbReference type="GO" id="GO:0000976">
    <property type="term" value="F:transcription cis-regulatory region binding"/>
    <property type="evidence" value="ECO:0007669"/>
    <property type="project" value="TreeGrafter"/>
</dbReference>
<keyword evidence="1" id="KW-0805">Transcription regulation</keyword>
<feature type="domain" description="HTH tetR-type" evidence="5">
    <location>
        <begin position="3"/>
        <end position="63"/>
    </location>
</feature>
<keyword evidence="7" id="KW-1185">Reference proteome</keyword>
<evidence type="ECO:0000256" key="1">
    <source>
        <dbReference type="ARBA" id="ARBA00023015"/>
    </source>
</evidence>
<dbReference type="InterPro" id="IPR036271">
    <property type="entry name" value="Tet_transcr_reg_TetR-rel_C_sf"/>
</dbReference>
<dbReference type="GO" id="GO:0003700">
    <property type="term" value="F:DNA-binding transcription factor activity"/>
    <property type="evidence" value="ECO:0007669"/>
    <property type="project" value="TreeGrafter"/>
</dbReference>
<dbReference type="Pfam" id="PF00440">
    <property type="entry name" value="TetR_N"/>
    <property type="match status" value="1"/>
</dbReference>
<evidence type="ECO:0000259" key="5">
    <source>
        <dbReference type="PROSITE" id="PS50977"/>
    </source>
</evidence>
<keyword evidence="3" id="KW-0804">Transcription</keyword>
<sequence>MTAEREAELYTAVLDQLRRVGYEALTVDSVATHARCSKATIYRRWRGKPELVAKALQHARGTSLEDPDTGSLRGDLHAMLTLTDDEQIRKNATLVRALAKAVQTNPDLLKALKELLVDSEPTGLNTLLHRAIERGEIRSGYKAAQYLPHLLIGALLCRLLIEDQPIDRAFLSRYIDSVVLPSLGL</sequence>
<evidence type="ECO:0000256" key="2">
    <source>
        <dbReference type="ARBA" id="ARBA00023125"/>
    </source>
</evidence>
<proteinExistence type="predicted"/>
<comment type="caution">
    <text evidence="6">The sequence shown here is derived from an EMBL/GenBank/DDBJ whole genome shotgun (WGS) entry which is preliminary data.</text>
</comment>
<dbReference type="Proteomes" id="UP001139384">
    <property type="component" value="Unassembled WGS sequence"/>
</dbReference>
<dbReference type="Pfam" id="PF16859">
    <property type="entry name" value="TetR_C_11"/>
    <property type="match status" value="1"/>
</dbReference>
<reference evidence="6" key="1">
    <citation type="submission" date="2022-01" db="EMBL/GenBank/DDBJ databases">
        <title>Draft Genome Sequences of Seven Type Strains of the Genus Streptomyces.</title>
        <authorList>
            <person name="Aziz S."/>
            <person name="Coretto E."/>
            <person name="Chronakova A."/>
            <person name="Sproer C."/>
            <person name="Huber K."/>
            <person name="Nouioui I."/>
            <person name="Gross H."/>
        </authorList>
    </citation>
    <scope>NUCLEOTIDE SEQUENCE</scope>
    <source>
        <strain evidence="6">DSM 103493</strain>
    </source>
</reference>
<organism evidence="6 7">
    <name type="scientific">Streptomyces muensis</name>
    <dbReference type="NCBI Taxonomy" id="1077944"/>
    <lineage>
        <taxon>Bacteria</taxon>
        <taxon>Bacillati</taxon>
        <taxon>Actinomycetota</taxon>
        <taxon>Actinomycetes</taxon>
        <taxon>Kitasatosporales</taxon>
        <taxon>Streptomycetaceae</taxon>
        <taxon>Streptomyces</taxon>
    </lineage>
</organism>
<dbReference type="SUPFAM" id="SSF46689">
    <property type="entry name" value="Homeodomain-like"/>
    <property type="match status" value="1"/>
</dbReference>
<protein>
    <submittedName>
        <fullName evidence="6">TetR/AcrR family transcriptional regulator</fullName>
    </submittedName>
</protein>
<dbReference type="PANTHER" id="PTHR30055">
    <property type="entry name" value="HTH-TYPE TRANSCRIPTIONAL REGULATOR RUTR"/>
    <property type="match status" value="1"/>
</dbReference>
<dbReference type="InterPro" id="IPR011075">
    <property type="entry name" value="TetR_C"/>
</dbReference>
<dbReference type="Gene3D" id="1.10.357.10">
    <property type="entry name" value="Tetracycline Repressor, domain 2"/>
    <property type="match status" value="1"/>
</dbReference>
<dbReference type="InterPro" id="IPR050109">
    <property type="entry name" value="HTH-type_TetR-like_transc_reg"/>
</dbReference>
<accession>A0A9X1PRP2</accession>
<keyword evidence="2 4" id="KW-0238">DNA-binding</keyword>
<evidence type="ECO:0000313" key="6">
    <source>
        <dbReference type="EMBL" id="MCF1592275.1"/>
    </source>
</evidence>
<dbReference type="InterPro" id="IPR001647">
    <property type="entry name" value="HTH_TetR"/>
</dbReference>
<dbReference type="AlphaFoldDB" id="A0A9X1PRP2"/>
<dbReference type="PANTHER" id="PTHR30055:SF149">
    <property type="entry name" value="TETR-FAMILY TRANSCRIPTIONAL REGULATOR"/>
    <property type="match status" value="1"/>
</dbReference>
<gene>
    <name evidence="6" type="ORF">L0P92_01640</name>
</gene>